<dbReference type="GO" id="GO:0005509">
    <property type="term" value="F:calcium ion binding"/>
    <property type="evidence" value="ECO:0007669"/>
    <property type="project" value="InterPro"/>
</dbReference>
<evidence type="ECO:0000256" key="2">
    <source>
        <dbReference type="ARBA" id="ARBA00023078"/>
    </source>
</evidence>
<dbReference type="InterPro" id="IPR023222">
    <property type="entry name" value="PsbQ-like_dom_sf"/>
</dbReference>
<protein>
    <submittedName>
        <fullName evidence="5">Photosystem II protein PsbQ</fullName>
    </submittedName>
</protein>
<organism evidence="5 6">
    <name type="scientific">Pseudocalidococcus azoricus BACA0444</name>
    <dbReference type="NCBI Taxonomy" id="2918990"/>
    <lineage>
        <taxon>Bacteria</taxon>
        <taxon>Bacillati</taxon>
        <taxon>Cyanobacteriota</taxon>
        <taxon>Cyanophyceae</taxon>
        <taxon>Acaryochloridales</taxon>
        <taxon>Thermosynechococcaceae</taxon>
        <taxon>Pseudocalidococcus</taxon>
        <taxon>Pseudocalidococcus azoricus</taxon>
    </lineage>
</organism>
<dbReference type="EMBL" id="JAVMIP010000023">
    <property type="protein sequence ID" value="MDS3862192.1"/>
    <property type="molecule type" value="Genomic_DNA"/>
</dbReference>
<keyword evidence="3" id="KW-0472">Membrane</keyword>
<comment type="subcellular location">
    <subcellularLocation>
        <location evidence="1">Membrane</location>
    </subcellularLocation>
</comment>
<feature type="chain" id="PRO_5042099895" evidence="4">
    <location>
        <begin position="27"/>
        <end position="149"/>
    </location>
</feature>
<dbReference type="Gene3D" id="1.20.120.290">
    <property type="entry name" value="Oxygen-evolving enhancer protein 3 (PsbQ), four-helix up-down bundle"/>
    <property type="match status" value="1"/>
</dbReference>
<dbReference type="InterPro" id="IPR008797">
    <property type="entry name" value="PSII_PsbQ"/>
</dbReference>
<dbReference type="PROSITE" id="PS51257">
    <property type="entry name" value="PROKAR_LIPOPROTEIN"/>
    <property type="match status" value="1"/>
</dbReference>
<dbReference type="GO" id="GO:0019898">
    <property type="term" value="C:extrinsic component of membrane"/>
    <property type="evidence" value="ECO:0007669"/>
    <property type="project" value="InterPro"/>
</dbReference>
<keyword evidence="6" id="KW-1185">Reference proteome</keyword>
<accession>A0AAE4FV94</accession>
<keyword evidence="4" id="KW-0732">Signal</keyword>
<evidence type="ECO:0000256" key="3">
    <source>
        <dbReference type="ARBA" id="ARBA00023136"/>
    </source>
</evidence>
<gene>
    <name evidence="5" type="primary">psbQ</name>
    <name evidence="5" type="ORF">RIF25_15425</name>
</gene>
<dbReference type="GO" id="GO:0015979">
    <property type="term" value="P:photosynthesis"/>
    <property type="evidence" value="ECO:0007669"/>
    <property type="project" value="InterPro"/>
</dbReference>
<keyword evidence="2" id="KW-0793">Thylakoid</keyword>
<dbReference type="Proteomes" id="UP001268256">
    <property type="component" value="Unassembled WGS sequence"/>
</dbReference>
<dbReference type="NCBIfam" id="TIGR03042">
    <property type="entry name" value="PS_II_psbQ_bact"/>
    <property type="match status" value="1"/>
</dbReference>
<feature type="signal peptide" evidence="4">
    <location>
        <begin position="1"/>
        <end position="26"/>
    </location>
</feature>
<evidence type="ECO:0000256" key="1">
    <source>
        <dbReference type="ARBA" id="ARBA00004370"/>
    </source>
</evidence>
<proteinExistence type="predicted"/>
<evidence type="ECO:0000313" key="5">
    <source>
        <dbReference type="EMBL" id="MDS3862192.1"/>
    </source>
</evidence>
<name>A0AAE4FV94_9CYAN</name>
<evidence type="ECO:0000313" key="6">
    <source>
        <dbReference type="Proteomes" id="UP001268256"/>
    </source>
</evidence>
<dbReference type="RefSeq" id="WP_322879402.1">
    <property type="nucleotide sequence ID" value="NZ_JAVMIP010000023.1"/>
</dbReference>
<reference evidence="6" key="1">
    <citation type="submission" date="2023-07" db="EMBL/GenBank/DDBJ databases">
        <authorList>
            <person name="Luz R."/>
            <person name="Cordeiro R."/>
            <person name="Fonseca A."/>
            <person name="Goncalves V."/>
        </authorList>
    </citation>
    <scope>NUCLEOTIDE SEQUENCE [LARGE SCALE GENOMIC DNA]</scope>
    <source>
        <strain evidence="6">BACA0444</strain>
    </source>
</reference>
<dbReference type="GO" id="GO:0009654">
    <property type="term" value="C:photosystem II oxygen evolving complex"/>
    <property type="evidence" value="ECO:0007669"/>
    <property type="project" value="InterPro"/>
</dbReference>
<sequence length="149" mass="16390">MSRVRAWMMVMIGLVAALLVSCGGPATTVKIPTTYSDTQLDLISNYLTTIEDNSVRLGQLEAGIVAGDWQTVRTVMRGPLGQMILDMRNLNRNLLTKDQPPAIETTRAIVTDLLALDQAAIDEDIPAAQKAFKAVKQDYEDYLKLVPQV</sequence>
<dbReference type="InterPro" id="IPR017487">
    <property type="entry name" value="PSII_PsbQ_cyanobac"/>
</dbReference>
<evidence type="ECO:0000256" key="4">
    <source>
        <dbReference type="SAM" id="SignalP"/>
    </source>
</evidence>
<dbReference type="Pfam" id="PF05757">
    <property type="entry name" value="PsbQ"/>
    <property type="match status" value="1"/>
</dbReference>
<comment type="caution">
    <text evidence="5">The sequence shown here is derived from an EMBL/GenBank/DDBJ whole genome shotgun (WGS) entry which is preliminary data.</text>
</comment>
<dbReference type="SUPFAM" id="SSF101112">
    <property type="entry name" value="Oxygen-evolving enhancer protein 3"/>
    <property type="match status" value="1"/>
</dbReference>
<dbReference type="AlphaFoldDB" id="A0AAE4FV94"/>